<dbReference type="InterPro" id="IPR051587">
    <property type="entry name" value="Adhesion_GPCR"/>
</dbReference>
<proteinExistence type="predicted"/>
<evidence type="ECO:0000313" key="3">
    <source>
        <dbReference type="Proteomes" id="UP001187415"/>
    </source>
</evidence>
<feature type="transmembrane region" description="Helical" evidence="1">
    <location>
        <begin position="12"/>
        <end position="29"/>
    </location>
</feature>
<evidence type="ECO:0000313" key="2">
    <source>
        <dbReference type="EMBL" id="KAK2856565.1"/>
    </source>
</evidence>
<dbReference type="EMBL" id="JAUPFM010000003">
    <property type="protein sequence ID" value="KAK2856565.1"/>
    <property type="molecule type" value="Genomic_DNA"/>
</dbReference>
<keyword evidence="3" id="KW-1185">Reference proteome</keyword>
<comment type="caution">
    <text evidence="2">The sequence shown here is derived from an EMBL/GenBank/DDBJ whole genome shotgun (WGS) entry which is preliminary data.</text>
</comment>
<organism evidence="2 3">
    <name type="scientific">Channa striata</name>
    <name type="common">Snakehead murrel</name>
    <name type="synonym">Ophicephalus striatus</name>
    <dbReference type="NCBI Taxonomy" id="64152"/>
    <lineage>
        <taxon>Eukaryota</taxon>
        <taxon>Metazoa</taxon>
        <taxon>Chordata</taxon>
        <taxon>Craniata</taxon>
        <taxon>Vertebrata</taxon>
        <taxon>Euteleostomi</taxon>
        <taxon>Actinopterygii</taxon>
        <taxon>Neopterygii</taxon>
        <taxon>Teleostei</taxon>
        <taxon>Neoteleostei</taxon>
        <taxon>Acanthomorphata</taxon>
        <taxon>Anabantaria</taxon>
        <taxon>Anabantiformes</taxon>
        <taxon>Channoidei</taxon>
        <taxon>Channidae</taxon>
        <taxon>Channa</taxon>
    </lineage>
</organism>
<dbReference type="Proteomes" id="UP001187415">
    <property type="component" value="Unassembled WGS sequence"/>
</dbReference>
<dbReference type="AlphaFoldDB" id="A0AA88NIB2"/>
<dbReference type="PANTHER" id="PTHR45813">
    <property type="entry name" value="IG-LIKE DOMAIN-CONTAINING PROTEIN"/>
    <property type="match status" value="1"/>
</dbReference>
<keyword evidence="1" id="KW-1133">Transmembrane helix</keyword>
<evidence type="ECO:0000256" key="1">
    <source>
        <dbReference type="SAM" id="Phobius"/>
    </source>
</evidence>
<keyword evidence="1" id="KW-0472">Membrane</keyword>
<dbReference type="GO" id="GO:0007189">
    <property type="term" value="P:adenylate cyclase-activating G protein-coupled receptor signaling pathway"/>
    <property type="evidence" value="ECO:0007669"/>
    <property type="project" value="TreeGrafter"/>
</dbReference>
<dbReference type="GO" id="GO:0004930">
    <property type="term" value="F:G protein-coupled receptor activity"/>
    <property type="evidence" value="ECO:0007669"/>
    <property type="project" value="TreeGrafter"/>
</dbReference>
<sequence>MCFSCRITMWPKVLIFLTGIVYIPYMLMVESNVTLDSQTIMAILSATSDLQVADSQGVTHTVTLLQSELVAECVIVGDVTTCNCSAGYTWSNDVCYNFSCCATTSCVANVSNMTPLCIPKVNVQIYGSVILTSGMWDATKTLQLQNALQGLNGFQYLNITGLREVNSIADFEAGVMVKFSTSRLQGIVSSLETNLPAVLWVNTLGMVTIMAPNDTVCYQSSPEFICMFEEATDSAGWNMTTNQRYELNSGSVVQLDKSCATPTYQSCLYECGFTSGSVRHTARANLTVALLPDMITMVTNPLTGDCSNMQPTDSVSVSVTAIIPQSTDSYEVWWSYNGLRQSNLDNMSSVDSLVYIFTAALSCQETLGLQYVNITFKNMMGQERSARVDIPVLYNGKSFCNDDVIGGDLWPKTPAGATVINRSCSDTTKGYKSGTCVGPDWQPIFLYCIDQQLYNILNQASDFLEGLGATQEMAMVIFQGLENSSASSSSNNIADISASINVLNTMASASNNVALQDNILPSLINAASNLLNKTWETVNNSVLYNMSSTYLESVENLVKNIKVNNSSGVNSTNLELKFCSSGDCNMSVFDVGVNLNKTNGTLKTLAVKNLTDKLKNIYSTMDPTSLLVSATLDCNNDSSLNIKLEFPTSSCPTLNLSASSGTPQRGTGLILDALSIQVTQTTLCASATT</sequence>
<keyword evidence="1" id="KW-0812">Transmembrane</keyword>
<accession>A0AA88NIB2</accession>
<gene>
    <name evidence="2" type="ORF">Q5P01_005300</name>
</gene>
<dbReference type="PANTHER" id="PTHR45813:SF2">
    <property type="entry name" value="ADHESION G-PROTEIN COUPLED RECEPTOR F3"/>
    <property type="match status" value="1"/>
</dbReference>
<name>A0AA88NIB2_CHASR</name>
<protein>
    <submittedName>
        <fullName evidence="2">Uncharacterized protein</fullName>
    </submittedName>
</protein>
<reference evidence="2" key="1">
    <citation type="submission" date="2023-07" db="EMBL/GenBank/DDBJ databases">
        <title>Chromosome-level Genome Assembly of Striped Snakehead (Channa striata).</title>
        <authorList>
            <person name="Liu H."/>
        </authorList>
    </citation>
    <scope>NUCLEOTIDE SEQUENCE</scope>
    <source>
        <strain evidence="2">Gz</strain>
        <tissue evidence="2">Muscle</tissue>
    </source>
</reference>